<dbReference type="GO" id="GO:0008168">
    <property type="term" value="F:methyltransferase activity"/>
    <property type="evidence" value="ECO:0007669"/>
    <property type="project" value="UniProtKB-KW"/>
</dbReference>
<keyword evidence="3" id="KW-0808">Transferase</keyword>
<dbReference type="REBASE" id="58345">
    <property type="entry name" value="M.Dsa8305ORF100P"/>
</dbReference>
<feature type="compositionally biased region" description="Low complexity" evidence="1">
    <location>
        <begin position="268"/>
        <end position="277"/>
    </location>
</feature>
<feature type="compositionally biased region" description="Polar residues" evidence="1">
    <location>
        <begin position="518"/>
        <end position="539"/>
    </location>
</feature>
<organism evidence="3 4">
    <name type="scientific">Dactylococcopsis salina (strain PCC 8305)</name>
    <name type="common">Myxobactron salinum</name>
    <dbReference type="NCBI Taxonomy" id="13035"/>
    <lineage>
        <taxon>Bacteria</taxon>
        <taxon>Bacillati</taxon>
        <taxon>Cyanobacteriota</taxon>
        <taxon>Cyanophyceae</taxon>
        <taxon>Nodosilineales</taxon>
        <taxon>Cymatolegaceae</taxon>
        <taxon>Dactylococcopsis</taxon>
    </lineage>
</organism>
<feature type="compositionally biased region" description="Basic and acidic residues" evidence="1">
    <location>
        <begin position="192"/>
        <end position="215"/>
    </location>
</feature>
<proteinExistence type="predicted"/>
<evidence type="ECO:0000259" key="2">
    <source>
        <dbReference type="Pfam" id="PF06634"/>
    </source>
</evidence>
<reference evidence="3" key="1">
    <citation type="submission" date="2012-04" db="EMBL/GenBank/DDBJ databases">
        <title>Finished genome of Dactylococcopsis salina PCC 8305.</title>
        <authorList>
            <consortium name="US DOE Joint Genome Institute"/>
            <person name="Gugger M."/>
            <person name="Coursin T."/>
            <person name="Rippka R."/>
            <person name="Tandeau De Marsac N."/>
            <person name="Huntemann M."/>
            <person name="Wei C.-L."/>
            <person name="Han J."/>
            <person name="Detter J.C."/>
            <person name="Han C."/>
            <person name="Tapia R."/>
            <person name="Daligault H."/>
            <person name="Chen A."/>
            <person name="Krypides N."/>
            <person name="Mavromatis K."/>
            <person name="Markowitz V."/>
            <person name="Szeto E."/>
            <person name="Ivanova N."/>
            <person name="Ovchinnikova G."/>
            <person name="Pagani I."/>
            <person name="Pati A."/>
            <person name="Goodwin L."/>
            <person name="Peters L."/>
            <person name="Pitluck S."/>
            <person name="Woyke T."/>
            <person name="Kerfeld C."/>
        </authorList>
    </citation>
    <scope>NUCLEOTIDE SEQUENCE [LARGE SCALE GENOMIC DNA]</scope>
    <source>
        <strain evidence="3">PCC 8305</strain>
    </source>
</reference>
<sequence>MRKKLIEVALPLEAINAESAREKSIRHGHPSTLHLWWARRPLAACRAVLWASLVDDPSSWPEKFPTEAEQTKERQRLFDILGRITIETDKKGNQKQKVRGLVSWDDIKDEQTINEAQREIARCLAWSRGEEPPTNPEAVRDYIAQHAPPVYDPFAGGGSIPLEAQRLGLEAHASDLNPVAVLINKALIEIPPRFKDCPPVNPEERREERGVRSEKMGGSSEETGEGQEEKNALSGTDCLAKGDESSTGDISSRTETSKGGNLRDEITNNKSSSINSSEYRRGMDKGVQQGQSSFSSNLSGFSSRDRDTSDPMRTGRVVSSGGDAGSQGFVGGSQSDTNNDASEDENRELRGEESEVRKAATQSSLLFPLSYKGAQGLAADVRFYGQWMRDEAFQRIGHLYPQVELPEGGKATVIAWIWARSVRCPNPACGCQMPLVRSFQLSKKKGRTAWVEPVVEERREKREDRREGEEERREKREDRREGEEERREKREDRREGEEERREKREDRREGEEERKQDNVLTSNSSLLSPGDNALTSNSSLLSPRIRFEVRTGEGEIPEGTVQRKGARCLACETPVGLDYVRSEGKAKRMSQQLMAVVAESKQGRVYLSPTVEHIKIANSAEPTWKPEADLPKNTRDFKTPNYGMRTFAELFTPRQLVALTTFSDLVTEVKEKVIEDAINAGLSDDDITLENGGTGVKAYAEAIGTYLAFGVSRLSNRSSTICIWNQIGEKIEQTFARQAIPMTWDFAEANIFSSSTGSWQGSLEWIPKVVECSDCEVNSIAVLQNCQESSYSNQHLVSTDPPYYDNIGYSDLSDFFYVWLRRSLHTTYPPILNTLLTPKAHELVATPYRFNGDKQKAQTFFEKGLGKAFNQMHTVSHADYPMTVYYAFKQTEAETKGNGDQSIASTGWETMLEGLMKAGFSIDGTWPMRTERPTGVKISMNALASSIVLVCRPRPETATQTTRRQFLSELKRELPKALKTLQQGNIAPVDLAQASIGPGMAIYSQYTAVLENDGSPMPVRTALQLINQILDEFLTEQEGEFDGDTRWALTWFEQNQFNPGQYGDAETLSKAKNTSVQGMVEAGIIEAKAGKVRLLKREELPTDWTPDTNTRMPDWELTQYLIRELLNNGEMGAAELLSKLGDRGEGTRDLAYRLYSLCERKNWAQDAIAYNSLVTAWPEITRLAIEFQSQTSQQTTLDF</sequence>
<name>K9YS27_DACS8</name>
<dbReference type="KEGG" id="dsl:Dacsa_0100"/>
<keyword evidence="4" id="KW-1185">Reference proteome</keyword>
<dbReference type="InterPro" id="IPR009537">
    <property type="entry name" value="DUF1156"/>
</dbReference>
<feature type="compositionally biased region" description="Gly residues" evidence="1">
    <location>
        <begin position="322"/>
        <end position="331"/>
    </location>
</feature>
<feature type="compositionally biased region" description="Basic and acidic residues" evidence="1">
    <location>
        <begin position="456"/>
        <end position="517"/>
    </location>
</feature>
<dbReference type="SUPFAM" id="SSF53335">
    <property type="entry name" value="S-adenosyl-L-methionine-dependent methyltransferases"/>
    <property type="match status" value="1"/>
</dbReference>
<evidence type="ECO:0000256" key="1">
    <source>
        <dbReference type="SAM" id="MobiDB-lite"/>
    </source>
</evidence>
<dbReference type="Pfam" id="PF06634">
    <property type="entry name" value="DUF1156"/>
    <property type="match status" value="1"/>
</dbReference>
<feature type="region of interest" description="Disordered" evidence="1">
    <location>
        <begin position="456"/>
        <end position="539"/>
    </location>
</feature>
<feature type="domain" description="DUF1156" evidence="2">
    <location>
        <begin position="9"/>
        <end position="80"/>
    </location>
</feature>
<dbReference type="GO" id="GO:0032259">
    <property type="term" value="P:methylation"/>
    <property type="evidence" value="ECO:0007669"/>
    <property type="project" value="UniProtKB-KW"/>
</dbReference>
<dbReference type="STRING" id="13035.Dacsa_0100"/>
<accession>K9YS27</accession>
<evidence type="ECO:0000313" key="4">
    <source>
        <dbReference type="Proteomes" id="UP000010482"/>
    </source>
</evidence>
<feature type="compositionally biased region" description="Polar residues" evidence="1">
    <location>
        <begin position="245"/>
        <end position="259"/>
    </location>
</feature>
<dbReference type="AlphaFoldDB" id="K9YS27"/>
<dbReference type="eggNOG" id="COG1743">
    <property type="taxonomic scope" value="Bacteria"/>
</dbReference>
<evidence type="ECO:0000313" key="3">
    <source>
        <dbReference type="EMBL" id="AFZ48918.1"/>
    </source>
</evidence>
<dbReference type="PATRIC" id="fig|13035.3.peg.111"/>
<gene>
    <name evidence="3" type="ORF">Dacsa_0100</name>
</gene>
<feature type="compositionally biased region" description="Low complexity" evidence="1">
    <location>
        <begin position="288"/>
        <end position="302"/>
    </location>
</feature>
<dbReference type="EMBL" id="CP003944">
    <property type="protein sequence ID" value="AFZ48918.1"/>
    <property type="molecule type" value="Genomic_DNA"/>
</dbReference>
<keyword evidence="3" id="KW-0489">Methyltransferase</keyword>
<dbReference type="HOGENOM" id="CLU_007795_2_0_3"/>
<feature type="compositionally biased region" description="Basic and acidic residues" evidence="1">
    <location>
        <begin position="347"/>
        <end position="357"/>
    </location>
</feature>
<protein>
    <submittedName>
        <fullName evidence="3">Adenine-specific DNA methylase containing a Zn-ribbon</fullName>
    </submittedName>
</protein>
<dbReference type="Proteomes" id="UP000010482">
    <property type="component" value="Chromosome"/>
</dbReference>
<dbReference type="InterPro" id="IPR029063">
    <property type="entry name" value="SAM-dependent_MTases_sf"/>
</dbReference>
<feature type="region of interest" description="Disordered" evidence="1">
    <location>
        <begin position="192"/>
        <end position="357"/>
    </location>
</feature>